<accession>A0AAV9KTF1</accession>
<feature type="domain" description="Retrotransposon gag" evidence="2">
    <location>
        <begin position="106"/>
        <end position="172"/>
    </location>
</feature>
<evidence type="ECO:0008006" key="5">
    <source>
        <dbReference type="Google" id="ProtNLM"/>
    </source>
</evidence>
<evidence type="ECO:0000259" key="2">
    <source>
        <dbReference type="Pfam" id="PF03732"/>
    </source>
</evidence>
<reference evidence="3 4" key="1">
    <citation type="submission" date="2023-10" db="EMBL/GenBank/DDBJ databases">
        <title>Genome-Wide Identification Analysis in wild type Solanum Pinnatisectum Reveals Some Genes Defensing Phytophthora Infestans.</title>
        <authorList>
            <person name="Sun C."/>
        </authorList>
    </citation>
    <scope>NUCLEOTIDE SEQUENCE [LARGE SCALE GENOMIC DNA]</scope>
    <source>
        <strain evidence="3">LQN</strain>
        <tissue evidence="3">Leaf</tissue>
    </source>
</reference>
<dbReference type="Pfam" id="PF03732">
    <property type="entry name" value="Retrotrans_gag"/>
    <property type="match status" value="1"/>
</dbReference>
<name>A0AAV9KTF1_9SOLN</name>
<dbReference type="Proteomes" id="UP001311915">
    <property type="component" value="Unassembled WGS sequence"/>
</dbReference>
<comment type="caution">
    <text evidence="3">The sequence shown here is derived from an EMBL/GenBank/DDBJ whole genome shotgun (WGS) entry which is preliminary data.</text>
</comment>
<evidence type="ECO:0000313" key="4">
    <source>
        <dbReference type="Proteomes" id="UP001311915"/>
    </source>
</evidence>
<dbReference type="InterPro" id="IPR005162">
    <property type="entry name" value="Retrotrans_gag_dom"/>
</dbReference>
<dbReference type="EMBL" id="JAWPEI010000009">
    <property type="protein sequence ID" value="KAK4716448.1"/>
    <property type="molecule type" value="Genomic_DNA"/>
</dbReference>
<protein>
    <recommendedName>
        <fullName evidence="5">CCHC-type domain-containing protein</fullName>
    </recommendedName>
</protein>
<proteinExistence type="predicted"/>
<keyword evidence="4" id="KW-1185">Reference proteome</keyword>
<organism evidence="3 4">
    <name type="scientific">Solanum pinnatisectum</name>
    <name type="common">tansyleaf nightshade</name>
    <dbReference type="NCBI Taxonomy" id="50273"/>
    <lineage>
        <taxon>Eukaryota</taxon>
        <taxon>Viridiplantae</taxon>
        <taxon>Streptophyta</taxon>
        <taxon>Embryophyta</taxon>
        <taxon>Tracheophyta</taxon>
        <taxon>Spermatophyta</taxon>
        <taxon>Magnoliopsida</taxon>
        <taxon>eudicotyledons</taxon>
        <taxon>Gunneridae</taxon>
        <taxon>Pentapetalae</taxon>
        <taxon>asterids</taxon>
        <taxon>lamiids</taxon>
        <taxon>Solanales</taxon>
        <taxon>Solanaceae</taxon>
        <taxon>Solanoideae</taxon>
        <taxon>Solaneae</taxon>
        <taxon>Solanum</taxon>
    </lineage>
</organism>
<evidence type="ECO:0000313" key="3">
    <source>
        <dbReference type="EMBL" id="KAK4716448.1"/>
    </source>
</evidence>
<dbReference type="GO" id="GO:0008270">
    <property type="term" value="F:zinc ion binding"/>
    <property type="evidence" value="ECO:0007669"/>
    <property type="project" value="InterPro"/>
</dbReference>
<feature type="domain" description="CCHC-type" evidence="1">
    <location>
        <begin position="234"/>
        <end position="246"/>
    </location>
</feature>
<dbReference type="InterPro" id="IPR001878">
    <property type="entry name" value="Znf_CCHC"/>
</dbReference>
<dbReference type="GO" id="GO:0003676">
    <property type="term" value="F:nucleic acid binding"/>
    <property type="evidence" value="ECO:0007669"/>
    <property type="project" value="InterPro"/>
</dbReference>
<dbReference type="AlphaFoldDB" id="A0AAV9KTF1"/>
<sequence>MPPRRAFRGRLARRNVEEQELPNAPEVQPHREVTNAEFRKTIRMLSQVVTNQYGQQRRARQEVADTFTIREFLRINPPSFTGSTTTEDPKNFIMELKKVFEVMHVADTERAFLRHFFPRELKEAKVREFLTLNKDYMSVHEYGLKFTKLSRYAPKMVVDMRSRMSLFVAGLAHLSSKEGRAAMLIGDMDISSQNFRAKPIYSQGSMAQGGSKPPACTKCGRDHSGTCREDSTSCFKCGQNGHFMREYLMNK</sequence>
<dbReference type="Pfam" id="PF00098">
    <property type="entry name" value="zf-CCHC"/>
    <property type="match status" value="1"/>
</dbReference>
<evidence type="ECO:0000259" key="1">
    <source>
        <dbReference type="Pfam" id="PF00098"/>
    </source>
</evidence>
<gene>
    <name evidence="3" type="ORF">R3W88_014786</name>
</gene>